<dbReference type="FunFam" id="3.30.70.240:FF:000004">
    <property type="entry name" value="116 kDa U5 small nuclear ribonucleoprotein"/>
    <property type="match status" value="1"/>
</dbReference>
<dbReference type="InterPro" id="IPR009000">
    <property type="entry name" value="Transl_B-barrel_sf"/>
</dbReference>
<proteinExistence type="predicted"/>
<dbReference type="GO" id="GO:0005525">
    <property type="term" value="F:GTP binding"/>
    <property type="evidence" value="ECO:0007669"/>
    <property type="project" value="UniProtKB-KW"/>
</dbReference>
<dbReference type="SUPFAM" id="SSF54211">
    <property type="entry name" value="Ribosomal protein S5 domain 2-like"/>
    <property type="match status" value="1"/>
</dbReference>
<evidence type="ECO:0000256" key="1">
    <source>
        <dbReference type="ARBA" id="ARBA00004123"/>
    </source>
</evidence>
<dbReference type="GO" id="GO:0071007">
    <property type="term" value="C:U2-type catalytic step 2 spliceosome"/>
    <property type="evidence" value="ECO:0007669"/>
    <property type="project" value="TreeGrafter"/>
</dbReference>
<gene>
    <name evidence="10" type="ORF">BCR35DRAFT_307815</name>
</gene>
<dbReference type="Gene3D" id="3.40.50.300">
    <property type="entry name" value="P-loop containing nucleotide triphosphate hydrolases"/>
    <property type="match status" value="1"/>
</dbReference>
<evidence type="ECO:0000256" key="4">
    <source>
        <dbReference type="ARBA" id="ARBA00023134"/>
    </source>
</evidence>
<keyword evidence="5" id="KW-0508">mRNA splicing</keyword>
<dbReference type="GO" id="GO:0003924">
    <property type="term" value="F:GTPase activity"/>
    <property type="evidence" value="ECO:0007669"/>
    <property type="project" value="InterPro"/>
</dbReference>
<dbReference type="InterPro" id="IPR020568">
    <property type="entry name" value="Ribosomal_Su5_D2-typ_SF"/>
</dbReference>
<feature type="domain" description="Tr-type G" evidence="9">
    <location>
        <begin position="146"/>
        <end position="353"/>
    </location>
</feature>
<keyword evidence="2" id="KW-0507">mRNA processing</keyword>
<dbReference type="PANTHER" id="PTHR42908">
    <property type="entry name" value="TRANSLATION ELONGATION FACTOR-RELATED"/>
    <property type="match status" value="1"/>
</dbReference>
<dbReference type="Gene3D" id="3.30.70.240">
    <property type="match status" value="1"/>
</dbReference>
<dbReference type="CDD" id="cd04098">
    <property type="entry name" value="eEF2_C_snRNP"/>
    <property type="match status" value="1"/>
</dbReference>
<dbReference type="EMBL" id="MCGR01000054">
    <property type="protein sequence ID" value="ORY70754.1"/>
    <property type="molecule type" value="Genomic_DNA"/>
</dbReference>
<dbReference type="Pfam" id="PF00679">
    <property type="entry name" value="EFG_C"/>
    <property type="match status" value="1"/>
</dbReference>
<dbReference type="OrthoDB" id="364892at2759"/>
<dbReference type="NCBIfam" id="TIGR00231">
    <property type="entry name" value="small_GTP"/>
    <property type="match status" value="1"/>
</dbReference>
<dbReference type="InterPro" id="IPR004161">
    <property type="entry name" value="EFTu-like_2"/>
</dbReference>
<dbReference type="InterPro" id="IPR000795">
    <property type="entry name" value="T_Tr_GTP-bd_dom"/>
</dbReference>
<keyword evidence="3" id="KW-0547">Nucleotide-binding</keyword>
<dbReference type="Pfam" id="PF03764">
    <property type="entry name" value="EFG_IV"/>
    <property type="match status" value="1"/>
</dbReference>
<dbReference type="CDD" id="cd01683">
    <property type="entry name" value="EF2_IV_snRNP"/>
    <property type="match status" value="1"/>
</dbReference>
<dbReference type="Pfam" id="PF16004">
    <property type="entry name" value="EFTUD2"/>
    <property type="match status" value="1"/>
</dbReference>
<dbReference type="Gene3D" id="3.30.230.10">
    <property type="match status" value="1"/>
</dbReference>
<dbReference type="FunFam" id="3.90.1430.10:FF:000001">
    <property type="entry name" value="116 kDa U5 small nuclear ribonucleoprotein component"/>
    <property type="match status" value="1"/>
</dbReference>
<dbReference type="InterPro" id="IPR035647">
    <property type="entry name" value="EFG_III/V"/>
</dbReference>
<organism evidence="10 11">
    <name type="scientific">Leucosporidium creatinivorum</name>
    <dbReference type="NCBI Taxonomy" id="106004"/>
    <lineage>
        <taxon>Eukaryota</taxon>
        <taxon>Fungi</taxon>
        <taxon>Dikarya</taxon>
        <taxon>Basidiomycota</taxon>
        <taxon>Pucciniomycotina</taxon>
        <taxon>Microbotryomycetes</taxon>
        <taxon>Leucosporidiales</taxon>
        <taxon>Leucosporidium</taxon>
    </lineage>
</organism>
<evidence type="ECO:0000313" key="11">
    <source>
        <dbReference type="Proteomes" id="UP000193467"/>
    </source>
</evidence>
<dbReference type="FunCoup" id="A0A1Y2EHE8">
    <property type="interactions" value="935"/>
</dbReference>
<dbReference type="AlphaFoldDB" id="A0A1Y2EHE8"/>
<dbReference type="SUPFAM" id="SSF50447">
    <property type="entry name" value="Translation proteins"/>
    <property type="match status" value="1"/>
</dbReference>
<accession>A0A1Y2EHE8</accession>
<dbReference type="InterPro" id="IPR005225">
    <property type="entry name" value="Small_GTP-bd"/>
</dbReference>
<dbReference type="SMART" id="SM00838">
    <property type="entry name" value="EFG_C"/>
    <property type="match status" value="1"/>
</dbReference>
<dbReference type="SUPFAM" id="SSF54980">
    <property type="entry name" value="EF-G C-terminal domain-like"/>
    <property type="match status" value="2"/>
</dbReference>
<dbReference type="FunFam" id="3.30.230.10:FF:000009">
    <property type="entry name" value="116 kDa U5 small nuclear ribonucleoprotein component"/>
    <property type="match status" value="1"/>
</dbReference>
<evidence type="ECO:0000256" key="8">
    <source>
        <dbReference type="SAM" id="MobiDB-lite"/>
    </source>
</evidence>
<dbReference type="SMART" id="SM00889">
    <property type="entry name" value="EFG_IV"/>
    <property type="match status" value="1"/>
</dbReference>
<dbReference type="FunFam" id="3.30.70.870:FF:000002">
    <property type="entry name" value="Translation elongation factor 2"/>
    <property type="match status" value="1"/>
</dbReference>
<dbReference type="Gene3D" id="3.30.70.870">
    <property type="entry name" value="Elongation Factor G (Translational Gtpase), domain 3"/>
    <property type="match status" value="1"/>
</dbReference>
<dbReference type="GO" id="GO:0000974">
    <property type="term" value="C:Prp19 complex"/>
    <property type="evidence" value="ECO:0007669"/>
    <property type="project" value="UniProtKB-ARBA"/>
</dbReference>
<dbReference type="PRINTS" id="PR00315">
    <property type="entry name" value="ELONGATNFCT"/>
</dbReference>
<evidence type="ECO:0000256" key="6">
    <source>
        <dbReference type="ARBA" id="ARBA00023242"/>
    </source>
</evidence>
<comment type="function">
    <text evidence="7">Component of the U5 snRNP complex required for pre-mRNA splicing. Binds GTP.</text>
</comment>
<evidence type="ECO:0000313" key="10">
    <source>
        <dbReference type="EMBL" id="ORY70754.1"/>
    </source>
</evidence>
<dbReference type="FunFam" id="3.40.50.300:FF:000646">
    <property type="entry name" value="U5 small nuclear ribonucleoprotein component"/>
    <property type="match status" value="1"/>
</dbReference>
<dbReference type="PROSITE" id="PS51722">
    <property type="entry name" value="G_TR_2"/>
    <property type="match status" value="1"/>
</dbReference>
<evidence type="ECO:0000259" key="9">
    <source>
        <dbReference type="PROSITE" id="PS51722"/>
    </source>
</evidence>
<dbReference type="Pfam" id="PF03144">
    <property type="entry name" value="GTP_EFTU_D2"/>
    <property type="match status" value="1"/>
</dbReference>
<dbReference type="GO" id="GO:0030623">
    <property type="term" value="F:U5 snRNA binding"/>
    <property type="evidence" value="ECO:0007669"/>
    <property type="project" value="TreeGrafter"/>
</dbReference>
<dbReference type="SUPFAM" id="SSF52540">
    <property type="entry name" value="P-loop containing nucleoside triphosphate hydrolases"/>
    <property type="match status" value="1"/>
</dbReference>
<dbReference type="InterPro" id="IPR000640">
    <property type="entry name" value="EFG_V-like"/>
</dbReference>
<feature type="compositionally biased region" description="Low complexity" evidence="8">
    <location>
        <begin position="15"/>
        <end position="26"/>
    </location>
</feature>
<dbReference type="InterPro" id="IPR014721">
    <property type="entry name" value="Ribsml_uS5_D2-typ_fold_subgr"/>
</dbReference>
<evidence type="ECO:0000256" key="5">
    <source>
        <dbReference type="ARBA" id="ARBA00023187"/>
    </source>
</evidence>
<comment type="caution">
    <text evidence="10">The sequence shown here is derived from an EMBL/GenBank/DDBJ whole genome shotgun (WGS) entry which is preliminary data.</text>
</comment>
<dbReference type="GO" id="GO:0046540">
    <property type="term" value="C:U4/U6 x U5 tri-snRNP complex"/>
    <property type="evidence" value="ECO:0007669"/>
    <property type="project" value="TreeGrafter"/>
</dbReference>
<keyword evidence="4" id="KW-0342">GTP-binding</keyword>
<dbReference type="PANTHER" id="PTHR42908:SF6">
    <property type="entry name" value="116 KDA U5 SMALL NUCLEAR RIBONUCLEOPROTEIN COMPONENT"/>
    <property type="match status" value="1"/>
</dbReference>
<dbReference type="CDD" id="cd16264">
    <property type="entry name" value="snRNP_III"/>
    <property type="match status" value="1"/>
</dbReference>
<dbReference type="Pfam" id="PF00009">
    <property type="entry name" value="GTP_EFTU"/>
    <property type="match status" value="1"/>
</dbReference>
<comment type="subcellular location">
    <subcellularLocation>
        <location evidence="1">Nucleus</location>
    </subcellularLocation>
</comment>
<dbReference type="InterPro" id="IPR035655">
    <property type="entry name" value="U5-116kDa_C"/>
</dbReference>
<evidence type="ECO:0000256" key="3">
    <source>
        <dbReference type="ARBA" id="ARBA00022741"/>
    </source>
</evidence>
<dbReference type="InterPro" id="IPR027417">
    <property type="entry name" value="P-loop_NTPase"/>
</dbReference>
<evidence type="ECO:0000256" key="7">
    <source>
        <dbReference type="ARBA" id="ARBA00055641"/>
    </source>
</evidence>
<dbReference type="GO" id="GO:0000398">
    <property type="term" value="P:mRNA splicing, via spliceosome"/>
    <property type="evidence" value="ECO:0007669"/>
    <property type="project" value="TreeGrafter"/>
</dbReference>
<dbReference type="CDD" id="cd04090">
    <property type="entry name" value="EF2_II_snRNP"/>
    <property type="match status" value="1"/>
</dbReference>
<dbReference type="Gene3D" id="2.40.30.10">
    <property type="entry name" value="Translation factors"/>
    <property type="match status" value="1"/>
</dbReference>
<feature type="region of interest" description="Disordered" evidence="8">
    <location>
        <begin position="1"/>
        <end position="58"/>
    </location>
</feature>
<dbReference type="Gene3D" id="3.90.1430.10">
    <property type="entry name" value="Yeast translation eEF2 (G' domain)"/>
    <property type="match status" value="1"/>
</dbReference>
<dbReference type="InterPro" id="IPR005517">
    <property type="entry name" value="Transl_elong_EFG/EF2_IV"/>
</dbReference>
<dbReference type="STRING" id="106004.A0A1Y2EHE8"/>
<dbReference type="Proteomes" id="UP000193467">
    <property type="component" value="Unassembled WGS sequence"/>
</dbReference>
<dbReference type="InParanoid" id="A0A1Y2EHE8"/>
<evidence type="ECO:0000256" key="2">
    <source>
        <dbReference type="ARBA" id="ARBA00022664"/>
    </source>
</evidence>
<reference evidence="10 11" key="1">
    <citation type="submission" date="2016-07" db="EMBL/GenBank/DDBJ databases">
        <title>Pervasive Adenine N6-methylation of Active Genes in Fungi.</title>
        <authorList>
            <consortium name="DOE Joint Genome Institute"/>
            <person name="Mondo S.J."/>
            <person name="Dannebaum R.O."/>
            <person name="Kuo R.C."/>
            <person name="Labutti K."/>
            <person name="Haridas S."/>
            <person name="Kuo A."/>
            <person name="Salamov A."/>
            <person name="Ahrendt S.R."/>
            <person name="Lipzen A."/>
            <person name="Sullivan W."/>
            <person name="Andreopoulos W.B."/>
            <person name="Clum A."/>
            <person name="Lindquist E."/>
            <person name="Daum C."/>
            <person name="Ramamoorthy G.K."/>
            <person name="Gryganskyi A."/>
            <person name="Culley D."/>
            <person name="Magnuson J.K."/>
            <person name="James T.Y."/>
            <person name="O'Malley M.A."/>
            <person name="Stajich J.E."/>
            <person name="Spatafora J.W."/>
            <person name="Visel A."/>
            <person name="Grigoriev I.V."/>
        </authorList>
    </citation>
    <scope>NUCLEOTIDE SEQUENCE [LARGE SCALE GENOMIC DNA]</scope>
    <source>
        <strain evidence="10 11">62-1032</strain>
    </source>
</reference>
<dbReference type="CDD" id="cd04167">
    <property type="entry name" value="Snu114p"/>
    <property type="match status" value="1"/>
</dbReference>
<keyword evidence="6" id="KW-0539">Nucleus</keyword>
<dbReference type="InterPro" id="IPR031950">
    <property type="entry name" value="EFTUD2_N"/>
</dbReference>
<keyword evidence="11" id="KW-1185">Reference proteome</keyword>
<protein>
    <submittedName>
        <fullName evidence="10">p-loop containing nucleoside triphosphate hydrolase protein</fullName>
    </submittedName>
</protein>
<name>A0A1Y2EHE8_9BASI</name>
<keyword evidence="10" id="KW-0378">Hydrolase</keyword>
<dbReference type="FunFam" id="2.40.30.10:FF:000029">
    <property type="entry name" value="116 kDa U5 small nuclear ribonucleoprotein component"/>
    <property type="match status" value="1"/>
</dbReference>
<dbReference type="GO" id="GO:0005682">
    <property type="term" value="C:U5 snRNP"/>
    <property type="evidence" value="ECO:0007669"/>
    <property type="project" value="UniProtKB-ARBA"/>
</dbReference>
<dbReference type="InterPro" id="IPR044121">
    <property type="entry name" value="Snu114_GTP-bd"/>
</dbReference>
<dbReference type="GO" id="GO:0005829">
    <property type="term" value="C:cytosol"/>
    <property type="evidence" value="ECO:0007669"/>
    <property type="project" value="TreeGrafter"/>
</dbReference>
<sequence length="989" mass="109185">MDDADLYDAFGNYLGGDLDSGSDSGSEAGQGQAPLDDDLDQQQPLRAYDEDDQDQDMQEQPLEGMEVDDAPPSNAVILHDDKTYYPSAQAIYGADVETMVQEEDAQPLTQPIVEPIKIRKFRAGASNGPEKRWDDDFMLGLAANPEMVRNVAIVGHLHHGKTSLVDMLVHETHKIDIDTDRPLRYTDTHSLSQSRLISLKSTPMSLVLPTTKGKSYLVNLIDTPGHINFIDEVASGIRVADGAVVVVDAVEGVMLTAQTAIQHLVASGIPIVLVVNKVDRLILELRLPPQDAYFKLKQTIEEVNTYISEINPSPSLRVSPEKGNVSFASTQMGWCFTLKSFAKMYADTYGPMDLDQFAQRLWGNIYFHPESRKFSKTSAPGAKRGFEHFVLEPLYKLYSQVLGEDTETLKETLGGLGIVLKNSAYKMDVRPLLRLVLNQFFGSATGFVDMLADHVPSPVEGAKNKVETTYTGPLNSPLAEAMLACDPKGPLAIQIVKLYPTPDASQFRAFGRVLSGTVTAGMDVKVLGEGYSPEDEEDMVVQRVESVLISESRYDIEVDGMPAGNFVMLSGVDNSITKTATLIAADSTDDTIRIFRPIKHLTQAVLKVAVEPMAPSELPKMLDGLRKINKTYPLVETRVEESGEHVLLGTGELYLDCVMHDLRRMFADIDIKVSDPVVKFCETVVETSALKCYADTPNKKNKITMIAEPLEKGIAEDIESGRVTIRMPPKQLGGHFQNKYGWDLLASRSIWAFGPDEQGPNILMDDTLPSDVDKKLLYSVKESIKQGFQWGCREGPLCDEPIRNVKFRLLGADLAAEPIYRGGGQIIPSARRVCYSSFLMATPRLQEPVYFVEIQAPQDCVPAIYEVLARRRGHVTKDIPKPGSPLYTVQAYIPVVDANGFETDLRTHTQGQAFCLQTFDHWSICPGDPLDKSIVLRPLEPAPAQHLARDFVLKTRRRKGLADAVSPVKYFESEFVVALSASGSLDLLG</sequence>